<dbReference type="CDD" id="cd20694">
    <property type="entry name" value="CdiI_Ct-like"/>
    <property type="match status" value="1"/>
</dbReference>
<protein>
    <recommendedName>
        <fullName evidence="3">HEAT repeat domain-containing protein</fullName>
    </recommendedName>
</protein>
<dbReference type="InterPro" id="IPR049796">
    <property type="entry name" value="CdiI_Ct-like"/>
</dbReference>
<dbReference type="Proteomes" id="UP000503540">
    <property type="component" value="Chromosome"/>
</dbReference>
<dbReference type="SUPFAM" id="SSF48371">
    <property type="entry name" value="ARM repeat"/>
    <property type="match status" value="1"/>
</dbReference>
<keyword evidence="2" id="KW-1185">Reference proteome</keyword>
<sequence>MSTYQRLDPIDRGDAEAILASSDPHLIAEAILRSALHDPDGVWVTERALELLESRDIDVRAIAATALGHIARIHRVIDRERVIPALRRLMDNPETVGQAEDTLDDIEIFAAGQQR</sequence>
<dbReference type="InterPro" id="IPR016024">
    <property type="entry name" value="ARM-type_fold"/>
</dbReference>
<dbReference type="RefSeq" id="WP_167475985.1">
    <property type="nucleotide sequence ID" value="NZ_CP046172.1"/>
</dbReference>
<dbReference type="AlphaFoldDB" id="A0A6G9YK53"/>
<dbReference type="EMBL" id="CP046172">
    <property type="protein sequence ID" value="QIS13447.1"/>
    <property type="molecule type" value="Genomic_DNA"/>
</dbReference>
<proteinExistence type="predicted"/>
<dbReference type="Gene3D" id="1.25.10.10">
    <property type="entry name" value="Leucine-rich Repeat Variant"/>
    <property type="match status" value="1"/>
</dbReference>
<evidence type="ECO:0000313" key="2">
    <source>
        <dbReference type="Proteomes" id="UP000503540"/>
    </source>
</evidence>
<accession>A0A6G9YK53</accession>
<reference evidence="1 2" key="1">
    <citation type="journal article" date="2019" name="ACS Chem. Biol.">
        <title>Identification and Mobilization of a Cryptic Antibiotic Biosynthesis Gene Locus from a Human-Pathogenic Nocardia Isolate.</title>
        <authorList>
            <person name="Herisse M."/>
            <person name="Ishida K."/>
            <person name="Porter J.L."/>
            <person name="Howden B."/>
            <person name="Hertweck C."/>
            <person name="Stinear T.P."/>
            <person name="Pidot S.J."/>
        </authorList>
    </citation>
    <scope>NUCLEOTIDE SEQUENCE [LARGE SCALE GENOMIC DNA]</scope>
    <source>
        <strain evidence="1 2">AUSMDU00012717</strain>
    </source>
</reference>
<dbReference type="InterPro" id="IPR011989">
    <property type="entry name" value="ARM-like"/>
</dbReference>
<evidence type="ECO:0000313" key="1">
    <source>
        <dbReference type="EMBL" id="QIS13447.1"/>
    </source>
</evidence>
<gene>
    <name evidence="1" type="ORF">F5544_27970</name>
</gene>
<organism evidence="1 2">
    <name type="scientific">Nocardia arthritidis</name>
    <dbReference type="NCBI Taxonomy" id="228602"/>
    <lineage>
        <taxon>Bacteria</taxon>
        <taxon>Bacillati</taxon>
        <taxon>Actinomycetota</taxon>
        <taxon>Actinomycetes</taxon>
        <taxon>Mycobacteriales</taxon>
        <taxon>Nocardiaceae</taxon>
        <taxon>Nocardia</taxon>
    </lineage>
</organism>
<evidence type="ECO:0008006" key="3">
    <source>
        <dbReference type="Google" id="ProtNLM"/>
    </source>
</evidence>
<name>A0A6G9YK53_9NOCA</name>
<dbReference type="KEGG" id="nah:F5544_27970"/>